<keyword evidence="4" id="KW-1185">Reference proteome</keyword>
<evidence type="ECO:0000313" key="3">
    <source>
        <dbReference type="EMBL" id="MFC6354780.1"/>
    </source>
</evidence>
<dbReference type="EC" id="2.6.1.59" evidence="3"/>
<dbReference type="GO" id="GO:0019180">
    <property type="term" value="F:dTDP-4-amino-4,6-dideoxygalactose transaminase activity"/>
    <property type="evidence" value="ECO:0007669"/>
    <property type="project" value="UniProtKB-EC"/>
</dbReference>
<dbReference type="NCBIfam" id="NF008687">
    <property type="entry name" value="PRK11706.1"/>
    <property type="match status" value="1"/>
</dbReference>
<dbReference type="PANTHER" id="PTHR30244:SF34">
    <property type="entry name" value="DTDP-4-AMINO-4,6-DIDEOXYGALACTOSE TRANSAMINASE"/>
    <property type="match status" value="1"/>
</dbReference>
<evidence type="ECO:0000256" key="1">
    <source>
        <dbReference type="ARBA" id="ARBA00001933"/>
    </source>
</evidence>
<sequence length="377" mass="41434">MEDVIPFSRPFRSARELENLATVLASDHAHGDGRFTRSASARIAALSDADHVLLTTSCTHALEMASYLLDLGPGDEIVMPSFTFASAANAVARTGATLVFVDLDPTTGNIDPVQIAEAVGTATKAIFVMHYGGMPVDMPAIGAVAREHGLPIVEDNAHGLGVDAGDRTLGTFGVLATQSFHDTKNVHSGEGGALLVNDPALVDRAEIMREKGTNRSQFLRGEVDKYSWVDWGSSYLLSELNAAVLDSQLEEFDGIQRRRLEVWDRYATELADWAGESSVRLMLPPDGIHAAHLFYLLMPSWELQGRIIRHLRERGVIATFHYVPLDSSPAGRRFGRVLRPLDRSEDFSRRLVRLPLWAGMSEDQTTRVIEAVQSFRL</sequence>
<comment type="similarity">
    <text evidence="2">Belongs to the DegT/DnrJ/EryC1 family.</text>
</comment>
<gene>
    <name evidence="3" type="primary">rffA</name>
    <name evidence="3" type="synonym">fcnA</name>
    <name evidence="3" type="synonym">wecE</name>
    <name evidence="3" type="ORF">ACFQB0_01455</name>
</gene>
<keyword evidence="2" id="KW-0663">Pyridoxal phosphate</keyword>
<accession>A0ABW1VCF4</accession>
<keyword evidence="3" id="KW-0032">Aminotransferase</keyword>
<dbReference type="InterPro" id="IPR015421">
    <property type="entry name" value="PyrdxlP-dep_Trfase_major"/>
</dbReference>
<dbReference type="RefSeq" id="WP_386726653.1">
    <property type="nucleotide sequence ID" value="NZ_JBHSTP010000001.1"/>
</dbReference>
<reference evidence="4" key="1">
    <citation type="journal article" date="2019" name="Int. J. Syst. Evol. Microbiol.">
        <title>The Global Catalogue of Microorganisms (GCM) 10K type strain sequencing project: providing services to taxonomists for standard genome sequencing and annotation.</title>
        <authorList>
            <consortium name="The Broad Institute Genomics Platform"/>
            <consortium name="The Broad Institute Genome Sequencing Center for Infectious Disease"/>
            <person name="Wu L."/>
            <person name="Ma J."/>
        </authorList>
    </citation>
    <scope>NUCLEOTIDE SEQUENCE [LARGE SCALE GENOMIC DNA]</scope>
    <source>
        <strain evidence="4">CCUG 43304</strain>
    </source>
</reference>
<evidence type="ECO:0000313" key="4">
    <source>
        <dbReference type="Proteomes" id="UP001596306"/>
    </source>
</evidence>
<comment type="caution">
    <text evidence="3">The sequence shown here is derived from an EMBL/GenBank/DDBJ whole genome shotgun (WGS) entry which is preliminary data.</text>
</comment>
<dbReference type="PANTHER" id="PTHR30244">
    <property type="entry name" value="TRANSAMINASE"/>
    <property type="match status" value="1"/>
</dbReference>
<dbReference type="EMBL" id="JBHSTP010000001">
    <property type="protein sequence ID" value="MFC6354780.1"/>
    <property type="molecule type" value="Genomic_DNA"/>
</dbReference>
<dbReference type="Proteomes" id="UP001596306">
    <property type="component" value="Unassembled WGS sequence"/>
</dbReference>
<dbReference type="InterPro" id="IPR015422">
    <property type="entry name" value="PyrdxlP-dep_Trfase_small"/>
</dbReference>
<dbReference type="Pfam" id="PF01041">
    <property type="entry name" value="DegT_DnrJ_EryC1"/>
    <property type="match status" value="1"/>
</dbReference>
<evidence type="ECO:0000256" key="2">
    <source>
        <dbReference type="RuleBase" id="RU004508"/>
    </source>
</evidence>
<proteinExistence type="inferred from homology"/>
<dbReference type="Gene3D" id="3.90.1150.10">
    <property type="entry name" value="Aspartate Aminotransferase, domain 1"/>
    <property type="match status" value="1"/>
</dbReference>
<dbReference type="SUPFAM" id="SSF53383">
    <property type="entry name" value="PLP-dependent transferases"/>
    <property type="match status" value="1"/>
</dbReference>
<organism evidence="3 4">
    <name type="scientific">Luethyella okanaganae</name>
    <dbReference type="NCBI Taxonomy" id="69372"/>
    <lineage>
        <taxon>Bacteria</taxon>
        <taxon>Bacillati</taxon>
        <taxon>Actinomycetota</taxon>
        <taxon>Actinomycetes</taxon>
        <taxon>Micrococcales</taxon>
        <taxon>Microbacteriaceae</taxon>
        <taxon>Luethyella</taxon>
    </lineage>
</organism>
<keyword evidence="3" id="KW-0808">Transferase</keyword>
<dbReference type="InterPro" id="IPR000653">
    <property type="entry name" value="DegT/StrS_aminotransferase"/>
</dbReference>
<dbReference type="Gene3D" id="3.40.640.10">
    <property type="entry name" value="Type I PLP-dependent aspartate aminotransferase-like (Major domain)"/>
    <property type="match status" value="1"/>
</dbReference>
<protein>
    <submittedName>
        <fullName evidence="3">dTDP-4-amino-4,6-dideoxygalactose transaminase</fullName>
        <ecNumber evidence="3">2.6.1.59</ecNumber>
    </submittedName>
</protein>
<dbReference type="CDD" id="cd00616">
    <property type="entry name" value="AHBA_syn"/>
    <property type="match status" value="1"/>
</dbReference>
<name>A0ABW1VCF4_9MICO</name>
<dbReference type="InterPro" id="IPR015424">
    <property type="entry name" value="PyrdxlP-dep_Trfase"/>
</dbReference>
<dbReference type="PIRSF" id="PIRSF000390">
    <property type="entry name" value="PLP_StrS"/>
    <property type="match status" value="1"/>
</dbReference>
<comment type="cofactor">
    <cofactor evidence="1">
        <name>pyridoxal 5'-phosphate</name>
        <dbReference type="ChEBI" id="CHEBI:597326"/>
    </cofactor>
</comment>